<evidence type="ECO:0000256" key="1">
    <source>
        <dbReference type="SAM" id="Phobius"/>
    </source>
</evidence>
<accession>A0ABR9ZII4</accession>
<evidence type="ECO:0000313" key="2">
    <source>
        <dbReference type="EMBL" id="MBF4553258.1"/>
    </source>
</evidence>
<keyword evidence="3" id="KW-1185">Reference proteome</keyword>
<proteinExistence type="predicted"/>
<organism evidence="2 3">
    <name type="scientific">Corynebacterium suicordis DSM 45110</name>
    <dbReference type="NCBI Taxonomy" id="1121369"/>
    <lineage>
        <taxon>Bacteria</taxon>
        <taxon>Bacillati</taxon>
        <taxon>Actinomycetota</taxon>
        <taxon>Actinomycetes</taxon>
        <taxon>Mycobacteriales</taxon>
        <taxon>Corynebacteriaceae</taxon>
        <taxon>Corynebacterium</taxon>
    </lineage>
</organism>
<keyword evidence="1" id="KW-0472">Membrane</keyword>
<comment type="caution">
    <text evidence="2">The sequence shown here is derived from an EMBL/GenBank/DDBJ whole genome shotgun (WGS) entry which is preliminary data.</text>
</comment>
<keyword evidence="1" id="KW-0812">Transmembrane</keyword>
<reference evidence="2 3" key="1">
    <citation type="submission" date="2020-10" db="EMBL/GenBank/DDBJ databases">
        <title>Novel species in genus Corynebacterium.</title>
        <authorList>
            <person name="Zhang G."/>
        </authorList>
    </citation>
    <scope>NUCLEOTIDE SEQUENCE [LARGE SCALE GENOMIC DNA]</scope>
    <source>
        <strain evidence="2 3">DSM 45110</strain>
    </source>
</reference>
<feature type="transmembrane region" description="Helical" evidence="1">
    <location>
        <begin position="55"/>
        <end position="73"/>
    </location>
</feature>
<dbReference type="RefSeq" id="WP_194556084.1">
    <property type="nucleotide sequence ID" value="NZ_JADKMY010000001.1"/>
</dbReference>
<name>A0ABR9ZII4_9CORY</name>
<gene>
    <name evidence="2" type="ORF">IRY30_04065</name>
</gene>
<dbReference type="PROSITE" id="PS51257">
    <property type="entry name" value="PROKAR_LIPOPROTEIN"/>
    <property type="match status" value="1"/>
</dbReference>
<dbReference type="EMBL" id="JADKMY010000001">
    <property type="protein sequence ID" value="MBF4553258.1"/>
    <property type="molecule type" value="Genomic_DNA"/>
</dbReference>
<evidence type="ECO:0008006" key="4">
    <source>
        <dbReference type="Google" id="ProtNLM"/>
    </source>
</evidence>
<keyword evidence="1" id="KW-1133">Transmembrane helix</keyword>
<sequence length="74" mass="7946">MRTLSRLITGGLVGLACVLAALGHSMWIAHAVAAVFSFLAVVLASQGRRRGSASGWWLLVPPVALIAVYFYAWF</sequence>
<dbReference type="Proteomes" id="UP000635902">
    <property type="component" value="Unassembled WGS sequence"/>
</dbReference>
<evidence type="ECO:0000313" key="3">
    <source>
        <dbReference type="Proteomes" id="UP000635902"/>
    </source>
</evidence>
<protein>
    <recommendedName>
        <fullName evidence="4">Secreted protein</fullName>
    </recommendedName>
</protein>